<gene>
    <name evidence="1" type="ORF">QNI19_11225</name>
</gene>
<comment type="caution">
    <text evidence="1">The sequence shown here is derived from an EMBL/GenBank/DDBJ whole genome shotgun (WGS) entry which is preliminary data.</text>
</comment>
<organism evidence="1 2">
    <name type="scientific">Xanthocytophaga flava</name>
    <dbReference type="NCBI Taxonomy" id="3048013"/>
    <lineage>
        <taxon>Bacteria</taxon>
        <taxon>Pseudomonadati</taxon>
        <taxon>Bacteroidota</taxon>
        <taxon>Cytophagia</taxon>
        <taxon>Cytophagales</taxon>
        <taxon>Rhodocytophagaceae</taxon>
        <taxon>Xanthocytophaga</taxon>
    </lineage>
</organism>
<evidence type="ECO:0000313" key="1">
    <source>
        <dbReference type="EMBL" id="MDJ1493505.1"/>
    </source>
</evidence>
<dbReference type="EMBL" id="JASJOT010000006">
    <property type="protein sequence ID" value="MDJ1493505.1"/>
    <property type="molecule type" value="Genomic_DNA"/>
</dbReference>
<proteinExistence type="predicted"/>
<evidence type="ECO:0000313" key="2">
    <source>
        <dbReference type="Proteomes" id="UP001228581"/>
    </source>
</evidence>
<accession>A0ABT7CKI8</accession>
<sequence>MQQFTDFILIEPSDRLPWDLGKRMKSLLSADVFSAGGIHYRYGLKLYKNEPLYYVLVEWSKKQIVRVCEMGPSDNLYEMVEKQKKYLTEKEFIDRGLVQLRATQIYERPVTDIPLVVRKLFPVPESKSMDGLPIGKKIEYQYYPLFGWQFERVTETICLVDTELESYSID</sequence>
<name>A0ABT7CKI8_9BACT</name>
<reference evidence="1 2" key="1">
    <citation type="submission" date="2023-05" db="EMBL/GenBank/DDBJ databases">
        <authorList>
            <person name="Zhang X."/>
        </authorList>
    </citation>
    <scope>NUCLEOTIDE SEQUENCE [LARGE SCALE GENOMIC DNA]</scope>
    <source>
        <strain evidence="1 2">DM2B3-1</strain>
    </source>
</reference>
<dbReference type="RefSeq" id="WP_313995736.1">
    <property type="nucleotide sequence ID" value="NZ_JASJOT010000006.1"/>
</dbReference>
<dbReference type="Proteomes" id="UP001228581">
    <property type="component" value="Unassembled WGS sequence"/>
</dbReference>
<protein>
    <recommendedName>
        <fullName evidence="3">Transposase</fullName>
    </recommendedName>
</protein>
<evidence type="ECO:0008006" key="3">
    <source>
        <dbReference type="Google" id="ProtNLM"/>
    </source>
</evidence>
<keyword evidence="2" id="KW-1185">Reference proteome</keyword>